<dbReference type="Proteomes" id="UP000504607">
    <property type="component" value="Unplaced"/>
</dbReference>
<dbReference type="PANTHER" id="PTHR48062">
    <property type="entry name" value="RECEPTOR-LIKE PROTEIN 14"/>
    <property type="match status" value="1"/>
</dbReference>
<keyword evidence="3" id="KW-0677">Repeat</keyword>
<keyword evidence="5" id="KW-1185">Reference proteome</keyword>
<evidence type="ECO:0000313" key="5">
    <source>
        <dbReference type="Proteomes" id="UP000504607"/>
    </source>
</evidence>
<dbReference type="RefSeq" id="XP_010910737.1">
    <property type="nucleotide sequence ID" value="XM_010912435.1"/>
</dbReference>
<dbReference type="InterPro" id="IPR032675">
    <property type="entry name" value="LRR_dom_sf"/>
</dbReference>
<dbReference type="Gene3D" id="3.80.10.10">
    <property type="entry name" value="Ribonuclease Inhibitor"/>
    <property type="match status" value="1"/>
</dbReference>
<dbReference type="AlphaFoldDB" id="A0A6I9QJW8"/>
<dbReference type="InParanoid" id="A0A6I9QJW8"/>
<proteinExistence type="inferred from homology"/>
<gene>
    <name evidence="6" type="primary">LOC105036690</name>
</gene>
<dbReference type="OrthoDB" id="678143at2759"/>
<comment type="similarity">
    <text evidence="1">Belongs to the RLP family.</text>
</comment>
<dbReference type="InterPro" id="IPR051502">
    <property type="entry name" value="RLP_Defense_Trigger"/>
</dbReference>
<feature type="region of interest" description="Disordered" evidence="4">
    <location>
        <begin position="91"/>
        <end position="117"/>
    </location>
</feature>
<accession>A0A6I9QJW8</accession>
<name>A0A6I9QJW8_ELAGV</name>
<feature type="non-terminal residue" evidence="6">
    <location>
        <position position="138"/>
    </location>
</feature>
<dbReference type="PANTHER" id="PTHR48062:SF56">
    <property type="entry name" value="OS04G0647900 PROTEIN"/>
    <property type="match status" value="1"/>
</dbReference>
<protein>
    <submittedName>
        <fullName evidence="6">Receptor-like protein 9DC3</fullName>
    </submittedName>
</protein>
<organism evidence="5 6">
    <name type="scientific">Elaeis guineensis var. tenera</name>
    <name type="common">Oil palm</name>
    <dbReference type="NCBI Taxonomy" id="51953"/>
    <lineage>
        <taxon>Eukaryota</taxon>
        <taxon>Viridiplantae</taxon>
        <taxon>Streptophyta</taxon>
        <taxon>Embryophyta</taxon>
        <taxon>Tracheophyta</taxon>
        <taxon>Spermatophyta</taxon>
        <taxon>Magnoliopsida</taxon>
        <taxon>Liliopsida</taxon>
        <taxon>Arecaceae</taxon>
        <taxon>Arecoideae</taxon>
        <taxon>Cocoseae</taxon>
        <taxon>Elaeidinae</taxon>
        <taxon>Elaeis</taxon>
    </lineage>
</organism>
<keyword evidence="2" id="KW-0433">Leucine-rich repeat</keyword>
<evidence type="ECO:0000256" key="1">
    <source>
        <dbReference type="ARBA" id="ARBA00009592"/>
    </source>
</evidence>
<sequence length="138" mass="15333">MRCEANVQLNLSHNQLTGPIPETFSKLNQIEILDISHNQLSDVIPWQLTQLQFLEVFSVAYNNLSGCTPDFKYQFATFNVSSYEGNMGLHGPPLEKSCTSDSSPTMPAKVEENQDDSSEDDAVYFAILAASFMAGFWG</sequence>
<evidence type="ECO:0000256" key="4">
    <source>
        <dbReference type="SAM" id="MobiDB-lite"/>
    </source>
</evidence>
<evidence type="ECO:0000313" key="6">
    <source>
        <dbReference type="RefSeq" id="XP_010910737.1"/>
    </source>
</evidence>
<evidence type="ECO:0000256" key="3">
    <source>
        <dbReference type="ARBA" id="ARBA00022737"/>
    </source>
</evidence>
<dbReference type="InterPro" id="IPR001611">
    <property type="entry name" value="Leu-rich_rpt"/>
</dbReference>
<evidence type="ECO:0000256" key="2">
    <source>
        <dbReference type="ARBA" id="ARBA00022614"/>
    </source>
</evidence>
<dbReference type="Pfam" id="PF13855">
    <property type="entry name" value="LRR_8"/>
    <property type="match status" value="1"/>
</dbReference>
<dbReference type="SUPFAM" id="SSF52058">
    <property type="entry name" value="L domain-like"/>
    <property type="match status" value="1"/>
</dbReference>
<reference evidence="6" key="1">
    <citation type="submission" date="2025-08" db="UniProtKB">
        <authorList>
            <consortium name="RefSeq"/>
        </authorList>
    </citation>
    <scope>IDENTIFICATION</scope>
</reference>